<feature type="transmembrane region" description="Helical" evidence="1">
    <location>
        <begin position="149"/>
        <end position="170"/>
    </location>
</feature>
<keyword evidence="1" id="KW-1133">Transmembrane helix</keyword>
<accession>A0A6N3GRW5</accession>
<feature type="transmembrane region" description="Helical" evidence="1">
    <location>
        <begin position="190"/>
        <end position="212"/>
    </location>
</feature>
<feature type="transmembrane region" description="Helical" evidence="1">
    <location>
        <begin position="400"/>
        <end position="418"/>
    </location>
</feature>
<dbReference type="RefSeq" id="WP_196012087.1">
    <property type="nucleotide sequence ID" value="NZ_CANCWG010000036.1"/>
</dbReference>
<feature type="transmembrane region" description="Helical" evidence="1">
    <location>
        <begin position="277"/>
        <end position="296"/>
    </location>
</feature>
<feature type="transmembrane region" description="Helical" evidence="1">
    <location>
        <begin position="224"/>
        <end position="243"/>
    </location>
</feature>
<feature type="transmembrane region" description="Helical" evidence="1">
    <location>
        <begin position="430"/>
        <end position="449"/>
    </location>
</feature>
<feature type="transmembrane region" description="Helical" evidence="1">
    <location>
        <begin position="119"/>
        <end position="137"/>
    </location>
</feature>
<feature type="transmembrane region" description="Helical" evidence="1">
    <location>
        <begin position="71"/>
        <end position="88"/>
    </location>
</feature>
<dbReference type="AlphaFoldDB" id="A0A6N3GRW5"/>
<dbReference type="EMBL" id="CACRUB010000051">
    <property type="protein sequence ID" value="VYU67627.1"/>
    <property type="molecule type" value="Genomic_DNA"/>
</dbReference>
<evidence type="ECO:0000256" key="1">
    <source>
        <dbReference type="SAM" id="Phobius"/>
    </source>
</evidence>
<feature type="transmembrane region" description="Helical" evidence="1">
    <location>
        <begin position="249"/>
        <end position="265"/>
    </location>
</feature>
<reference evidence="2" key="1">
    <citation type="submission" date="2019-11" db="EMBL/GenBank/DDBJ databases">
        <authorList>
            <person name="Feng L."/>
        </authorList>
    </citation>
    <scope>NUCLEOTIDE SEQUENCE</scope>
    <source>
        <strain evidence="2">FplautiiLFYP42</strain>
    </source>
</reference>
<feature type="transmembrane region" description="Helical" evidence="1">
    <location>
        <begin position="38"/>
        <end position="59"/>
    </location>
</feature>
<protein>
    <recommendedName>
        <fullName evidence="3">Glycosyltransferase RgtA/B/C/D-like domain-containing protein</fullName>
    </recommendedName>
</protein>
<evidence type="ECO:0000313" key="2">
    <source>
        <dbReference type="EMBL" id="VYU67627.1"/>
    </source>
</evidence>
<feature type="transmembrane region" description="Helical" evidence="1">
    <location>
        <begin position="12"/>
        <end position="32"/>
    </location>
</feature>
<sequence>MGRYLAQSSNLMKKWMLTIFLILMGIAVFLGITNQKEYFVAFLAAIFCVLLFFKTVLLVAQRTVHLGALKIWIALTIICVVIKGIWILKVRVPIAGDYSVFWGYAQSLATHNTIYGGRYMALFPHIFGYSSFLSWFVKVWGTSPMLGPVLNLLLTICSGSIIFRLCMRWFNLTAGAVGYLLWILCPSQTIYNSLILSEPLYTTLILAVLLVLTEAEVCTVLRSYPLFLAPAVGISCGVILRLVNGVRPIAAVLVIALLIWVALLNTGKLLMHKWRWWWSLCIVCLLSTYFILGPIWNQHIAERIGEEPSQTPGYSFLVGFNPESGGRWNQEDSDRLYYYSDQPGATAQWTQEQLLAEAEERISSGEIDFALLFIQKLRTFLGSDDTCVGYSSSVLRHTTLFSFLCNTFYYTAVLLAIVGAIKLWKREQNYLTLLAPLYVIGLTCAQMLVEVAGRYHYSILPMLLMIGAGVAGGEVSNKSPKNQSECQALE</sequence>
<gene>
    <name evidence="2" type="ORF">FPLFYP42_03354</name>
</gene>
<feature type="transmembrane region" description="Helical" evidence="1">
    <location>
        <begin position="455"/>
        <end position="473"/>
    </location>
</feature>
<proteinExistence type="predicted"/>
<keyword evidence="1" id="KW-0812">Transmembrane</keyword>
<name>A0A6N3GRW5_FLAPL</name>
<organism evidence="2">
    <name type="scientific">Flavonifractor plautii</name>
    <name type="common">Fusobacterium plautii</name>
    <dbReference type="NCBI Taxonomy" id="292800"/>
    <lineage>
        <taxon>Bacteria</taxon>
        <taxon>Bacillati</taxon>
        <taxon>Bacillota</taxon>
        <taxon>Clostridia</taxon>
        <taxon>Eubacteriales</taxon>
        <taxon>Oscillospiraceae</taxon>
        <taxon>Flavonifractor</taxon>
    </lineage>
</organism>
<keyword evidence="1" id="KW-0472">Membrane</keyword>
<evidence type="ECO:0008006" key="3">
    <source>
        <dbReference type="Google" id="ProtNLM"/>
    </source>
</evidence>